<organism evidence="6 7">
    <name type="scientific">Chryseobacterium gambrini</name>
    <dbReference type="NCBI Taxonomy" id="373672"/>
    <lineage>
        <taxon>Bacteria</taxon>
        <taxon>Pseudomonadati</taxon>
        <taxon>Bacteroidota</taxon>
        <taxon>Flavobacteriia</taxon>
        <taxon>Flavobacteriales</taxon>
        <taxon>Weeksellaceae</taxon>
        <taxon>Chryseobacterium group</taxon>
        <taxon>Chryseobacterium</taxon>
    </lineage>
</organism>
<evidence type="ECO:0000256" key="4">
    <source>
        <dbReference type="PROSITE-ProRule" id="PRU00473"/>
    </source>
</evidence>
<dbReference type="PANTHER" id="PTHR30329:SF21">
    <property type="entry name" value="LIPOPROTEIN YIAD-RELATED"/>
    <property type="match status" value="1"/>
</dbReference>
<dbReference type="CDD" id="cd07185">
    <property type="entry name" value="OmpA_C-like"/>
    <property type="match status" value="2"/>
</dbReference>
<dbReference type="AlphaFoldDB" id="A0A1N7P9I7"/>
<evidence type="ECO:0000256" key="3">
    <source>
        <dbReference type="ARBA" id="ARBA00023237"/>
    </source>
</evidence>
<dbReference type="OrthoDB" id="9782229at2"/>
<comment type="subcellular location">
    <subcellularLocation>
        <location evidence="1">Cell outer membrane</location>
    </subcellularLocation>
</comment>
<evidence type="ECO:0000313" key="6">
    <source>
        <dbReference type="EMBL" id="SIT07187.1"/>
    </source>
</evidence>
<dbReference type="EMBL" id="FTOV01000006">
    <property type="protein sequence ID" value="SIT07187.1"/>
    <property type="molecule type" value="Genomic_DNA"/>
</dbReference>
<dbReference type="RefSeq" id="WP_076393278.1">
    <property type="nucleotide sequence ID" value="NZ_FTOV01000006.1"/>
</dbReference>
<dbReference type="InterPro" id="IPR050330">
    <property type="entry name" value="Bact_OuterMem_StrucFunc"/>
</dbReference>
<dbReference type="SUPFAM" id="SSF103088">
    <property type="entry name" value="OmpA-like"/>
    <property type="match status" value="2"/>
</dbReference>
<reference evidence="6 7" key="1">
    <citation type="submission" date="2017-01" db="EMBL/GenBank/DDBJ databases">
        <authorList>
            <person name="Mah S.A."/>
            <person name="Swanson W.J."/>
            <person name="Moy G.W."/>
            <person name="Vacquier V.D."/>
        </authorList>
    </citation>
    <scope>NUCLEOTIDE SEQUENCE [LARGE SCALE GENOMIC DNA]</scope>
    <source>
        <strain evidence="6 7">DSM 18014</strain>
    </source>
</reference>
<dbReference type="InterPro" id="IPR036737">
    <property type="entry name" value="OmpA-like_sf"/>
</dbReference>
<name>A0A1N7P9I7_9FLAO</name>
<dbReference type="Proteomes" id="UP000185781">
    <property type="component" value="Unassembled WGS sequence"/>
</dbReference>
<gene>
    <name evidence="6" type="ORF">SAMN05421785_10678</name>
</gene>
<protein>
    <submittedName>
        <fullName evidence="6">OmpA family protein</fullName>
    </submittedName>
</protein>
<dbReference type="PANTHER" id="PTHR30329">
    <property type="entry name" value="STATOR ELEMENT OF FLAGELLAR MOTOR COMPLEX"/>
    <property type="match status" value="1"/>
</dbReference>
<evidence type="ECO:0000256" key="1">
    <source>
        <dbReference type="ARBA" id="ARBA00004442"/>
    </source>
</evidence>
<keyword evidence="2 4" id="KW-0472">Membrane</keyword>
<feature type="domain" description="OmpA-like" evidence="5">
    <location>
        <begin position="152"/>
        <end position="272"/>
    </location>
</feature>
<proteinExistence type="predicted"/>
<dbReference type="Pfam" id="PF00691">
    <property type="entry name" value="OmpA"/>
    <property type="match status" value="2"/>
</dbReference>
<evidence type="ECO:0000313" key="7">
    <source>
        <dbReference type="Proteomes" id="UP000185781"/>
    </source>
</evidence>
<dbReference type="STRING" id="373672.SAMN05421785_10678"/>
<dbReference type="InterPro" id="IPR006664">
    <property type="entry name" value="OMP_bac"/>
</dbReference>
<sequence>MRILIVLIFLFVNVKAQMLSSVYFEYNSSKLTKESQKKLDSLAQLRSNLKFRIFGNCDISGTSEYNKKLSENRANAVNQYLQSKVGNNIKLESVVGLGKEKPINDNSTEELRGKNRRVDVFIDRVMIAGEIHSGKTFESFFSKKVSEMKIGETFSLPNVNFIGGRHVWLPKGNSVLMQLAEILKNNPTIEVELQGHICCDYDNFDGEDLDLKTFNLSWTRANAIKEFLEKQGIASTRIKATGMGHLNPVVYPERKEEDFMKNRRVEIVLLKK</sequence>
<accession>A0A1N7P9I7</accession>
<feature type="domain" description="OmpA-like" evidence="5">
    <location>
        <begin position="11"/>
        <end position="126"/>
    </location>
</feature>
<dbReference type="GO" id="GO:0009279">
    <property type="term" value="C:cell outer membrane"/>
    <property type="evidence" value="ECO:0007669"/>
    <property type="project" value="UniProtKB-SubCell"/>
</dbReference>
<keyword evidence="3" id="KW-0998">Cell outer membrane</keyword>
<evidence type="ECO:0000256" key="2">
    <source>
        <dbReference type="ARBA" id="ARBA00023136"/>
    </source>
</evidence>
<dbReference type="Gene3D" id="3.30.1330.60">
    <property type="entry name" value="OmpA-like domain"/>
    <property type="match status" value="2"/>
</dbReference>
<dbReference type="InterPro" id="IPR006665">
    <property type="entry name" value="OmpA-like"/>
</dbReference>
<dbReference type="PRINTS" id="PR01021">
    <property type="entry name" value="OMPADOMAIN"/>
</dbReference>
<evidence type="ECO:0000259" key="5">
    <source>
        <dbReference type="PROSITE" id="PS51123"/>
    </source>
</evidence>
<dbReference type="PROSITE" id="PS51123">
    <property type="entry name" value="OMPA_2"/>
    <property type="match status" value="2"/>
</dbReference>